<dbReference type="InterPro" id="IPR011990">
    <property type="entry name" value="TPR-like_helical_dom_sf"/>
</dbReference>
<comment type="caution">
    <text evidence="2">The sequence shown here is derived from an EMBL/GenBank/DDBJ whole genome shotgun (WGS) entry which is preliminary data.</text>
</comment>
<organism evidence="2 3">
    <name type="scientific">Paraglaciecola hydrolytica</name>
    <dbReference type="NCBI Taxonomy" id="1799789"/>
    <lineage>
        <taxon>Bacteria</taxon>
        <taxon>Pseudomonadati</taxon>
        <taxon>Pseudomonadota</taxon>
        <taxon>Gammaproteobacteria</taxon>
        <taxon>Alteromonadales</taxon>
        <taxon>Alteromonadaceae</taxon>
        <taxon>Paraglaciecola</taxon>
    </lineage>
</organism>
<feature type="chain" id="PRO_5007550201" evidence="1">
    <location>
        <begin position="35"/>
        <end position="386"/>
    </location>
</feature>
<proteinExistence type="predicted"/>
<dbReference type="AlphaFoldDB" id="A0A148KM58"/>
<dbReference type="STRING" id="1799789.AX660_22000"/>
<keyword evidence="3" id="KW-1185">Reference proteome</keyword>
<keyword evidence="1" id="KW-0732">Signal</keyword>
<dbReference type="RefSeq" id="WP_068380790.1">
    <property type="nucleotide sequence ID" value="NZ_LSNE01000011.1"/>
</dbReference>
<protein>
    <submittedName>
        <fullName evidence="2">Uncharacterized protein</fullName>
    </submittedName>
</protein>
<evidence type="ECO:0000256" key="1">
    <source>
        <dbReference type="SAM" id="SignalP"/>
    </source>
</evidence>
<dbReference type="Proteomes" id="UP000070299">
    <property type="component" value="Unassembled WGS sequence"/>
</dbReference>
<dbReference type="Gene3D" id="1.25.40.10">
    <property type="entry name" value="Tetratricopeptide repeat domain"/>
    <property type="match status" value="1"/>
</dbReference>
<evidence type="ECO:0000313" key="3">
    <source>
        <dbReference type="Proteomes" id="UP000070299"/>
    </source>
</evidence>
<evidence type="ECO:0000313" key="2">
    <source>
        <dbReference type="EMBL" id="KXI27392.1"/>
    </source>
</evidence>
<accession>A0A148KM58</accession>
<sequence length="386" mass="43671">MSKAMLSRIKWTVVAMGLATLWACSSTKVNNAQATSTNVPNLAPAKLSLLQFNQQLEQELNQDPLSSLQSKIDVLSIARHLRLKHPEQYANPLNTAKVAADVKQQLISGMLDVSQTFSWHYLRSETFKDNSLAAYYRIDSDGGYSYVTLWLEPDSYQIYDFHSVSYAFSALDFVGKFSQLFTQYTNSQSQLNNLVKALQMNELDEAVRIYNNLDPLVKNDAALHDFLLRKYSQLPAENAKKLQTIVLANLEQPGKSSLLFEAHYIQLDNFAAAIKMVEGLPLFALQDSKMQSELAILHAYNRQFESAVSYGRQAILAEPNQREVYFVLLQVSFLAKDYGLSLALMDVLVAKFNYVMSPQVISEFEDGLSFIESGEYQSWLTQRMNS</sequence>
<name>A0A148KM58_9ALTE</name>
<gene>
    <name evidence="2" type="ORF">AX660_22000</name>
</gene>
<dbReference type="OrthoDB" id="6400382at2"/>
<feature type="signal peptide" evidence="1">
    <location>
        <begin position="1"/>
        <end position="34"/>
    </location>
</feature>
<dbReference type="EMBL" id="LSNE01000011">
    <property type="protein sequence ID" value="KXI27392.1"/>
    <property type="molecule type" value="Genomic_DNA"/>
</dbReference>
<reference evidence="3" key="1">
    <citation type="submission" date="2016-02" db="EMBL/GenBank/DDBJ databases">
        <authorList>
            <person name="Schultz-Johansen M."/>
            <person name="Glaring M.A."/>
            <person name="Bech P.K."/>
            <person name="Stougaard P."/>
        </authorList>
    </citation>
    <scope>NUCLEOTIDE SEQUENCE [LARGE SCALE GENOMIC DNA]</scope>
    <source>
        <strain evidence="3">S66</strain>
    </source>
</reference>